<keyword evidence="2" id="KW-1185">Reference proteome</keyword>
<protein>
    <submittedName>
        <fullName evidence="3">Uncharacterized protein</fullName>
    </submittedName>
</protein>
<dbReference type="AlphaFoldDB" id="A0A914WBK1"/>
<evidence type="ECO:0000256" key="1">
    <source>
        <dbReference type="SAM" id="MobiDB-lite"/>
    </source>
</evidence>
<sequence>MSRNGEDIDVVPSAEASEVAAVLDNMIESRLKLVSRNSTAITESFVSEQEDTGIRLFKLSRRLLKADEDNQIVGKATGEKNGAARKPFVRKRKRQNSSDDSSDDGDAKLRASVVTSDWVMKSAGFSTVIK</sequence>
<feature type="region of interest" description="Disordered" evidence="1">
    <location>
        <begin position="70"/>
        <end position="107"/>
    </location>
</feature>
<organism evidence="2 3">
    <name type="scientific">Plectus sambesii</name>
    <dbReference type="NCBI Taxonomy" id="2011161"/>
    <lineage>
        <taxon>Eukaryota</taxon>
        <taxon>Metazoa</taxon>
        <taxon>Ecdysozoa</taxon>
        <taxon>Nematoda</taxon>
        <taxon>Chromadorea</taxon>
        <taxon>Plectida</taxon>
        <taxon>Plectina</taxon>
        <taxon>Plectoidea</taxon>
        <taxon>Plectidae</taxon>
        <taxon>Plectus</taxon>
    </lineage>
</organism>
<evidence type="ECO:0000313" key="2">
    <source>
        <dbReference type="Proteomes" id="UP000887566"/>
    </source>
</evidence>
<dbReference type="WBParaSite" id="PSAMB.scaffold369size54312.g5209.t1">
    <property type="protein sequence ID" value="PSAMB.scaffold369size54312.g5209.t1"/>
    <property type="gene ID" value="PSAMB.scaffold369size54312.g5209"/>
</dbReference>
<dbReference type="Proteomes" id="UP000887566">
    <property type="component" value="Unplaced"/>
</dbReference>
<accession>A0A914WBK1</accession>
<evidence type="ECO:0000313" key="3">
    <source>
        <dbReference type="WBParaSite" id="PSAMB.scaffold369size54312.g5209.t1"/>
    </source>
</evidence>
<proteinExistence type="predicted"/>
<reference evidence="3" key="1">
    <citation type="submission" date="2022-11" db="UniProtKB">
        <authorList>
            <consortium name="WormBaseParasite"/>
        </authorList>
    </citation>
    <scope>IDENTIFICATION</scope>
</reference>
<name>A0A914WBK1_9BILA</name>